<dbReference type="Proteomes" id="UP000233551">
    <property type="component" value="Unassembled WGS sequence"/>
</dbReference>
<evidence type="ECO:0000313" key="2">
    <source>
        <dbReference type="EMBL" id="PKI55450.1"/>
    </source>
</evidence>
<feature type="compositionally biased region" description="Pro residues" evidence="1">
    <location>
        <begin position="77"/>
        <end position="86"/>
    </location>
</feature>
<feature type="compositionally biased region" description="Acidic residues" evidence="1">
    <location>
        <begin position="53"/>
        <end position="64"/>
    </location>
</feature>
<feature type="region of interest" description="Disordered" evidence="1">
    <location>
        <begin position="1"/>
        <end position="20"/>
    </location>
</feature>
<evidence type="ECO:0000313" key="3">
    <source>
        <dbReference type="Proteomes" id="UP000233551"/>
    </source>
</evidence>
<dbReference type="EMBL" id="PGOL01001698">
    <property type="protein sequence ID" value="PKI55450.1"/>
    <property type="molecule type" value="Genomic_DNA"/>
</dbReference>
<comment type="caution">
    <text evidence="2">The sequence shown here is derived from an EMBL/GenBank/DDBJ whole genome shotgun (WGS) entry which is preliminary data.</text>
</comment>
<reference evidence="2 3" key="1">
    <citation type="submission" date="2017-11" db="EMBL/GenBank/DDBJ databases">
        <title>De-novo sequencing of pomegranate (Punica granatum L.) genome.</title>
        <authorList>
            <person name="Akparov Z."/>
            <person name="Amiraslanov A."/>
            <person name="Hajiyeva S."/>
            <person name="Abbasov M."/>
            <person name="Kaur K."/>
            <person name="Hamwieh A."/>
            <person name="Solovyev V."/>
            <person name="Salamov A."/>
            <person name="Braich B."/>
            <person name="Kosarev P."/>
            <person name="Mahmoud A."/>
            <person name="Hajiyev E."/>
            <person name="Babayeva S."/>
            <person name="Izzatullayeva V."/>
            <person name="Mammadov A."/>
            <person name="Mammadov A."/>
            <person name="Sharifova S."/>
            <person name="Ojaghi J."/>
            <person name="Eynullazada K."/>
            <person name="Bayramov B."/>
            <person name="Abdulazimova A."/>
            <person name="Shahmuradov I."/>
        </authorList>
    </citation>
    <scope>NUCLEOTIDE SEQUENCE [LARGE SCALE GENOMIC DNA]</scope>
    <source>
        <strain evidence="3">cv. AG2017</strain>
        <tissue evidence="2">Leaf</tissue>
    </source>
</reference>
<dbReference type="AlphaFoldDB" id="A0A2I0JHQ3"/>
<evidence type="ECO:0000256" key="1">
    <source>
        <dbReference type="SAM" id="MobiDB-lite"/>
    </source>
</evidence>
<feature type="region of interest" description="Disordered" evidence="1">
    <location>
        <begin position="53"/>
        <end position="86"/>
    </location>
</feature>
<protein>
    <submittedName>
        <fullName evidence="2">Uncharacterized protein</fullName>
    </submittedName>
</protein>
<gene>
    <name evidence="2" type="ORF">CRG98_024163</name>
</gene>
<organism evidence="2 3">
    <name type="scientific">Punica granatum</name>
    <name type="common">Pomegranate</name>
    <dbReference type="NCBI Taxonomy" id="22663"/>
    <lineage>
        <taxon>Eukaryota</taxon>
        <taxon>Viridiplantae</taxon>
        <taxon>Streptophyta</taxon>
        <taxon>Embryophyta</taxon>
        <taxon>Tracheophyta</taxon>
        <taxon>Spermatophyta</taxon>
        <taxon>Magnoliopsida</taxon>
        <taxon>eudicotyledons</taxon>
        <taxon>Gunneridae</taxon>
        <taxon>Pentapetalae</taxon>
        <taxon>rosids</taxon>
        <taxon>malvids</taxon>
        <taxon>Myrtales</taxon>
        <taxon>Lythraceae</taxon>
        <taxon>Punica</taxon>
    </lineage>
</organism>
<accession>A0A2I0JHQ3</accession>
<proteinExistence type="predicted"/>
<name>A0A2I0JHQ3_PUNGR</name>
<keyword evidence="3" id="KW-1185">Reference proteome</keyword>
<sequence length="86" mass="9803">MVGRRRLRRPYRGRFHNRGRQRRDMASLLLSFALPLCLFKFIYFSWGKTDIGEGEGAEEGEELPPTENNGSRSRASHPPPDGAELS</sequence>